<dbReference type="AlphaFoldDB" id="A0A947D5M6"/>
<proteinExistence type="predicted"/>
<sequence length="60" mass="6540">MTDGRTVYFEFTVIGAQVRVAAIDAASGVEVSIVGAVGVPRHDLERVALRKLMKRLEKDP</sequence>
<dbReference type="EMBL" id="JAHHZF010000005">
    <property type="protein sequence ID" value="MBT9290036.1"/>
    <property type="molecule type" value="Genomic_DNA"/>
</dbReference>
<organism evidence="2 3">
    <name type="scientific">Prosthecodimorpha staleyi</name>
    <dbReference type="NCBI Taxonomy" id="2840188"/>
    <lineage>
        <taxon>Bacteria</taxon>
        <taxon>Pseudomonadati</taxon>
        <taxon>Pseudomonadota</taxon>
        <taxon>Alphaproteobacteria</taxon>
        <taxon>Hyphomicrobiales</taxon>
        <taxon>Ancalomicrobiaceae</taxon>
        <taxon>Prosthecodimorpha</taxon>
    </lineage>
</organism>
<accession>A0A947D5M6</accession>
<evidence type="ECO:0000313" key="2">
    <source>
        <dbReference type="EMBL" id="MBT9290036.1"/>
    </source>
</evidence>
<name>A0A947D5M6_9HYPH</name>
<reference evidence="2 3" key="1">
    <citation type="submission" date="2021-06" db="EMBL/GenBank/DDBJ databases">
        <authorList>
            <person name="Grouzdev D.S."/>
            <person name="Koziaeva V."/>
        </authorList>
    </citation>
    <scope>NUCLEOTIDE SEQUENCE [LARGE SCALE GENOMIC DNA]</scope>
    <source>
        <strain evidence="2 3">22</strain>
    </source>
</reference>
<dbReference type="InterPro" id="IPR054193">
    <property type="entry name" value="DUF6898"/>
</dbReference>
<dbReference type="Proteomes" id="UP000766595">
    <property type="component" value="Unassembled WGS sequence"/>
</dbReference>
<comment type="caution">
    <text evidence="2">The sequence shown here is derived from an EMBL/GenBank/DDBJ whole genome shotgun (WGS) entry which is preliminary data.</text>
</comment>
<dbReference type="Pfam" id="PF21839">
    <property type="entry name" value="DUF6898"/>
    <property type="match status" value="1"/>
</dbReference>
<keyword evidence="3" id="KW-1185">Reference proteome</keyword>
<protein>
    <submittedName>
        <fullName evidence="2">Serine hydroxymethyltransferase</fullName>
    </submittedName>
</protein>
<evidence type="ECO:0000259" key="1">
    <source>
        <dbReference type="Pfam" id="PF21839"/>
    </source>
</evidence>
<evidence type="ECO:0000313" key="3">
    <source>
        <dbReference type="Proteomes" id="UP000766595"/>
    </source>
</evidence>
<feature type="domain" description="DUF6898" evidence="1">
    <location>
        <begin position="5"/>
        <end position="59"/>
    </location>
</feature>
<gene>
    <name evidence="2" type="ORF">KL771_11255</name>
</gene>
<dbReference type="RefSeq" id="WP_261968655.1">
    <property type="nucleotide sequence ID" value="NZ_JAHHZF010000005.1"/>
</dbReference>